<dbReference type="Proteomes" id="UP000004776">
    <property type="component" value="Unassembled WGS sequence"/>
</dbReference>
<sequence length="43" mass="4578">MKFTTPGKLGKTCTIGRDDPGSSFTVRERIRGAAVTGAVPELR</sequence>
<feature type="region of interest" description="Disordered" evidence="1">
    <location>
        <begin position="1"/>
        <end position="22"/>
    </location>
</feature>
<name>G5S5E0_SALET</name>
<dbReference type="PATRIC" id="fig|913084.3.peg.5012"/>
<organism evidence="2 3">
    <name type="scientific">Salmonella enterica subsp. enterica serovar Urbana str. R8-2977</name>
    <dbReference type="NCBI Taxonomy" id="913084"/>
    <lineage>
        <taxon>Bacteria</taxon>
        <taxon>Pseudomonadati</taxon>
        <taxon>Pseudomonadota</taxon>
        <taxon>Gammaproteobacteria</taxon>
        <taxon>Enterobacterales</taxon>
        <taxon>Enterobacteriaceae</taxon>
        <taxon>Salmonella</taxon>
    </lineage>
</organism>
<gene>
    <name evidence="2" type="ORF">LTSEURB_6734</name>
</gene>
<evidence type="ECO:0000256" key="1">
    <source>
        <dbReference type="SAM" id="MobiDB-lite"/>
    </source>
</evidence>
<comment type="caution">
    <text evidence="2">The sequence shown here is derived from an EMBL/GenBank/DDBJ whole genome shotgun (WGS) entry which is preliminary data.</text>
</comment>
<proteinExistence type="predicted"/>
<accession>G5S5E0</accession>
<evidence type="ECO:0000313" key="2">
    <source>
        <dbReference type="EMBL" id="EHC95905.1"/>
    </source>
</evidence>
<reference evidence="2 3" key="1">
    <citation type="journal article" date="2011" name="BMC Genomics">
        <title>Genome sequencing reveals diversification of virulence factor content and possible host adaptation in distinct subpopulations of Salmonella enterica.</title>
        <authorList>
            <person name="den Bakker H.C."/>
            <person name="Moreno Switt A.I."/>
            <person name="Govoni G."/>
            <person name="Cummings C.A."/>
            <person name="Ranieri M.L."/>
            <person name="Degoricija L."/>
            <person name="Hoelzer K."/>
            <person name="Rodriguez-Rivera L.D."/>
            <person name="Brown S."/>
            <person name="Bolchacova E."/>
            <person name="Furtado M.R."/>
            <person name="Wiedmann M."/>
        </authorList>
    </citation>
    <scope>NUCLEOTIDE SEQUENCE [LARGE SCALE GENOMIC DNA]</scope>
    <source>
        <strain evidence="2 3">R8-2977</strain>
    </source>
</reference>
<dbReference type="AlphaFoldDB" id="G5S5E0"/>
<evidence type="ECO:0000313" key="3">
    <source>
        <dbReference type="Proteomes" id="UP000004776"/>
    </source>
</evidence>
<protein>
    <submittedName>
        <fullName evidence="2">Uncharacterized protein</fullName>
    </submittedName>
</protein>
<dbReference type="EMBL" id="AFCW01002468">
    <property type="protein sequence ID" value="EHC95905.1"/>
    <property type="molecule type" value="Genomic_DNA"/>
</dbReference>